<sequence>MDTLFSNFNGCQKGFEWLSEKDFLFHFSWEQANKVLQHHPLQHEMYKTDFYSFHYDVTVQYSVYLWHLSLQEIILIDEEMEGTDVSSNGEYCIPAGNRLTMYYNIIR</sequence>
<proteinExistence type="predicted"/>
<dbReference type="AlphaFoldDB" id="A0AAV4PP41"/>
<gene>
    <name evidence="1" type="ORF">CDAR_396731</name>
</gene>
<reference evidence="1 2" key="1">
    <citation type="submission" date="2021-06" db="EMBL/GenBank/DDBJ databases">
        <title>Caerostris darwini draft genome.</title>
        <authorList>
            <person name="Kono N."/>
            <person name="Arakawa K."/>
        </authorList>
    </citation>
    <scope>NUCLEOTIDE SEQUENCE [LARGE SCALE GENOMIC DNA]</scope>
</reference>
<name>A0AAV4PP41_9ARAC</name>
<accession>A0AAV4PP41</accession>
<organism evidence="1 2">
    <name type="scientific">Caerostris darwini</name>
    <dbReference type="NCBI Taxonomy" id="1538125"/>
    <lineage>
        <taxon>Eukaryota</taxon>
        <taxon>Metazoa</taxon>
        <taxon>Ecdysozoa</taxon>
        <taxon>Arthropoda</taxon>
        <taxon>Chelicerata</taxon>
        <taxon>Arachnida</taxon>
        <taxon>Araneae</taxon>
        <taxon>Araneomorphae</taxon>
        <taxon>Entelegynae</taxon>
        <taxon>Araneoidea</taxon>
        <taxon>Araneidae</taxon>
        <taxon>Caerostris</taxon>
    </lineage>
</organism>
<dbReference type="EMBL" id="BPLQ01003121">
    <property type="protein sequence ID" value="GIX98175.1"/>
    <property type="molecule type" value="Genomic_DNA"/>
</dbReference>
<evidence type="ECO:0000313" key="1">
    <source>
        <dbReference type="EMBL" id="GIX98175.1"/>
    </source>
</evidence>
<comment type="caution">
    <text evidence="1">The sequence shown here is derived from an EMBL/GenBank/DDBJ whole genome shotgun (WGS) entry which is preliminary data.</text>
</comment>
<dbReference type="Proteomes" id="UP001054837">
    <property type="component" value="Unassembled WGS sequence"/>
</dbReference>
<evidence type="ECO:0000313" key="2">
    <source>
        <dbReference type="Proteomes" id="UP001054837"/>
    </source>
</evidence>
<keyword evidence="2" id="KW-1185">Reference proteome</keyword>
<protein>
    <submittedName>
        <fullName evidence="1">Uncharacterized protein</fullName>
    </submittedName>
</protein>